<keyword evidence="2" id="KW-1185">Reference proteome</keyword>
<dbReference type="Proteomes" id="UP000182130">
    <property type="component" value="Unassembled WGS sequence"/>
</dbReference>
<dbReference type="AlphaFoldDB" id="A0A1G8K7W3"/>
<evidence type="ECO:0000313" key="1">
    <source>
        <dbReference type="EMBL" id="SDI39493.1"/>
    </source>
</evidence>
<evidence type="ECO:0008006" key="3">
    <source>
        <dbReference type="Google" id="ProtNLM"/>
    </source>
</evidence>
<accession>A0A1G8K7W3</accession>
<dbReference type="Gene3D" id="3.30.70.100">
    <property type="match status" value="1"/>
</dbReference>
<organism evidence="1 2">
    <name type="scientific">Arthrobacter cupressi</name>
    <dbReference type="NCBI Taxonomy" id="1045773"/>
    <lineage>
        <taxon>Bacteria</taxon>
        <taxon>Bacillati</taxon>
        <taxon>Actinomycetota</taxon>
        <taxon>Actinomycetes</taxon>
        <taxon>Micrococcales</taxon>
        <taxon>Micrococcaceae</taxon>
        <taxon>Arthrobacter</taxon>
    </lineage>
</organism>
<dbReference type="RefSeq" id="WP_074586844.1">
    <property type="nucleotide sequence ID" value="NZ_FNEI01000002.1"/>
</dbReference>
<reference evidence="2" key="1">
    <citation type="submission" date="2016-10" db="EMBL/GenBank/DDBJ databases">
        <authorList>
            <person name="Varghese N."/>
            <person name="Submissions S."/>
        </authorList>
    </citation>
    <scope>NUCLEOTIDE SEQUENCE [LARGE SCALE GENOMIC DNA]</scope>
    <source>
        <strain evidence="2">CGMCC 1.10783</strain>
    </source>
</reference>
<evidence type="ECO:0000313" key="2">
    <source>
        <dbReference type="Proteomes" id="UP000182130"/>
    </source>
</evidence>
<proteinExistence type="predicted"/>
<name>A0A1G8K7W3_9MICC</name>
<dbReference type="STRING" id="1045773.SAMN05216555_102159"/>
<dbReference type="EMBL" id="FNEI01000002">
    <property type="protein sequence ID" value="SDI39493.1"/>
    <property type="molecule type" value="Genomic_DNA"/>
</dbReference>
<sequence>MNGTFVFVGNWTIKEGRVEDARKALSEHTDFVEINEPRLISFNFYIDEDTRRVTCVQVHPDADSMATHMQLISKHLSDGVEWMDTTELEQYYGQKSPRLAELLEPWSSPHVPERYLPEHLAGFTRSTVR</sequence>
<dbReference type="OrthoDB" id="3697691at2"/>
<protein>
    <recommendedName>
        <fullName evidence="3">Antibiotic biosynthesis monooxygenase</fullName>
    </recommendedName>
</protein>
<gene>
    <name evidence="1" type="ORF">SAMN05216555_102159</name>
</gene>